<dbReference type="GO" id="GO:0016301">
    <property type="term" value="F:kinase activity"/>
    <property type="evidence" value="ECO:0007669"/>
    <property type="project" value="UniProtKB-KW"/>
</dbReference>
<name>A0A0A9GJH6_ARUDO</name>
<protein>
    <submittedName>
        <fullName evidence="2">6-phosphofructokinase</fullName>
    </submittedName>
</protein>
<dbReference type="AlphaFoldDB" id="A0A0A9GJH6"/>
<evidence type="ECO:0000313" key="2">
    <source>
        <dbReference type="EMBL" id="JAE22681.1"/>
    </source>
</evidence>
<feature type="region of interest" description="Disordered" evidence="1">
    <location>
        <begin position="26"/>
        <end position="67"/>
    </location>
</feature>
<sequence>MFTADALRSARRLGYESREIRTQVAENGSAAFPGPSWNGRCAGESRSASTATPSPASTASSSLGRMMWDDAITKLPPTL</sequence>
<organism evidence="2">
    <name type="scientific">Arundo donax</name>
    <name type="common">Giant reed</name>
    <name type="synonym">Donax arundinaceus</name>
    <dbReference type="NCBI Taxonomy" id="35708"/>
    <lineage>
        <taxon>Eukaryota</taxon>
        <taxon>Viridiplantae</taxon>
        <taxon>Streptophyta</taxon>
        <taxon>Embryophyta</taxon>
        <taxon>Tracheophyta</taxon>
        <taxon>Spermatophyta</taxon>
        <taxon>Magnoliopsida</taxon>
        <taxon>Liliopsida</taxon>
        <taxon>Poales</taxon>
        <taxon>Poaceae</taxon>
        <taxon>PACMAD clade</taxon>
        <taxon>Arundinoideae</taxon>
        <taxon>Arundineae</taxon>
        <taxon>Arundo</taxon>
    </lineage>
</organism>
<dbReference type="EMBL" id="GBRH01175215">
    <property type="protein sequence ID" value="JAE22681.1"/>
    <property type="molecule type" value="Transcribed_RNA"/>
</dbReference>
<keyword evidence="2" id="KW-0808">Transferase</keyword>
<evidence type="ECO:0000256" key="1">
    <source>
        <dbReference type="SAM" id="MobiDB-lite"/>
    </source>
</evidence>
<feature type="compositionally biased region" description="Low complexity" evidence="1">
    <location>
        <begin position="47"/>
        <end position="62"/>
    </location>
</feature>
<reference evidence="2" key="2">
    <citation type="journal article" date="2015" name="Data Brief">
        <title>Shoot transcriptome of the giant reed, Arundo donax.</title>
        <authorList>
            <person name="Barrero R.A."/>
            <person name="Guerrero F.D."/>
            <person name="Moolhuijzen P."/>
            <person name="Goolsby J.A."/>
            <person name="Tidwell J."/>
            <person name="Bellgard S.E."/>
            <person name="Bellgard M.I."/>
        </authorList>
    </citation>
    <scope>NUCLEOTIDE SEQUENCE</scope>
    <source>
        <tissue evidence="2">Shoot tissue taken approximately 20 cm above the soil surface</tissue>
    </source>
</reference>
<accession>A0A0A9GJH6</accession>
<reference evidence="2" key="1">
    <citation type="submission" date="2014-09" db="EMBL/GenBank/DDBJ databases">
        <authorList>
            <person name="Magalhaes I.L.F."/>
            <person name="Oliveira U."/>
            <person name="Santos F.R."/>
            <person name="Vidigal T.H.D.A."/>
            <person name="Brescovit A.D."/>
            <person name="Santos A.J."/>
        </authorList>
    </citation>
    <scope>NUCLEOTIDE SEQUENCE</scope>
    <source>
        <tissue evidence="2">Shoot tissue taken approximately 20 cm above the soil surface</tissue>
    </source>
</reference>
<proteinExistence type="predicted"/>
<keyword evidence="2" id="KW-0418">Kinase</keyword>